<evidence type="ECO:0000313" key="8">
    <source>
        <dbReference type="EMBL" id="GAF99663.1"/>
    </source>
</evidence>
<accession>X0U1L1</accession>
<comment type="subcellular location">
    <subcellularLocation>
        <location evidence="1">Membrane</location>
        <topology evidence="1">Multi-pass membrane protein</topology>
    </subcellularLocation>
</comment>
<dbReference type="GO" id="GO:0140359">
    <property type="term" value="F:ABC-type transporter activity"/>
    <property type="evidence" value="ECO:0007669"/>
    <property type="project" value="InterPro"/>
</dbReference>
<reference evidence="8" key="1">
    <citation type="journal article" date="2014" name="Front. Microbiol.">
        <title>High frequency of phylogenetically diverse reductive dehalogenase-homologous genes in deep subseafloor sedimentary metagenomes.</title>
        <authorList>
            <person name="Kawai M."/>
            <person name="Futagami T."/>
            <person name="Toyoda A."/>
            <person name="Takaki Y."/>
            <person name="Nishi S."/>
            <person name="Hori S."/>
            <person name="Arai W."/>
            <person name="Tsubouchi T."/>
            <person name="Morono Y."/>
            <person name="Uchiyama I."/>
            <person name="Ito T."/>
            <person name="Fujiyama A."/>
            <person name="Inagaki F."/>
            <person name="Takami H."/>
        </authorList>
    </citation>
    <scope>NUCLEOTIDE SEQUENCE</scope>
    <source>
        <strain evidence="8">Expedition CK06-06</strain>
    </source>
</reference>
<organism evidence="8">
    <name type="scientific">marine sediment metagenome</name>
    <dbReference type="NCBI Taxonomy" id="412755"/>
    <lineage>
        <taxon>unclassified sequences</taxon>
        <taxon>metagenomes</taxon>
        <taxon>ecological metagenomes</taxon>
    </lineage>
</organism>
<keyword evidence="4 6" id="KW-1133">Transmembrane helix</keyword>
<comment type="caution">
    <text evidence="8">The sequence shown here is derived from an EMBL/GenBank/DDBJ whole genome shotgun (WGS) entry which is preliminary data.</text>
</comment>
<evidence type="ECO:0000256" key="1">
    <source>
        <dbReference type="ARBA" id="ARBA00004141"/>
    </source>
</evidence>
<evidence type="ECO:0000256" key="5">
    <source>
        <dbReference type="ARBA" id="ARBA00023136"/>
    </source>
</evidence>
<feature type="non-terminal residue" evidence="8">
    <location>
        <position position="1"/>
    </location>
</feature>
<dbReference type="PANTHER" id="PTHR48041">
    <property type="entry name" value="ABC TRANSPORTER G FAMILY MEMBER 28"/>
    <property type="match status" value="1"/>
</dbReference>
<evidence type="ECO:0000259" key="7">
    <source>
        <dbReference type="Pfam" id="PF01061"/>
    </source>
</evidence>
<dbReference type="InterPro" id="IPR013525">
    <property type="entry name" value="ABC2_TM"/>
</dbReference>
<keyword evidence="3 6" id="KW-0812">Transmembrane</keyword>
<keyword evidence="2" id="KW-0813">Transport</keyword>
<sequence>SPFVIVTQLIVTIVLAKIIGEVYKGLGNNIKANQNRMGFIFLACHLLGQVGSETLSMFAKNRVKIAHELQTGFYDPTVYFAVSVVSDFLKYRVWVPIMFSLITYDQVGFQDGRLAFFLTVMLLTSMISNLVCVLIGCVVAEKAAMRVYGLVFLFNMLTSGLLANVWSIPPWLQWLGHLGFWKHAYEALMINEFTGLTIVLDPDGVPPLPTTGDYWLTQIGMYANNRDFDVLMLVLYVIIYFFLAMWAFRLYVRVKK</sequence>
<protein>
    <recommendedName>
        <fullName evidence="7">ABC-2 type transporter transmembrane domain-containing protein</fullName>
    </recommendedName>
</protein>
<feature type="transmembrane region" description="Helical" evidence="6">
    <location>
        <begin position="78"/>
        <end position="102"/>
    </location>
</feature>
<name>X0U1L1_9ZZZZ</name>
<evidence type="ECO:0000256" key="2">
    <source>
        <dbReference type="ARBA" id="ARBA00022448"/>
    </source>
</evidence>
<dbReference type="InterPro" id="IPR050352">
    <property type="entry name" value="ABCG_transporters"/>
</dbReference>
<evidence type="ECO:0000256" key="6">
    <source>
        <dbReference type="SAM" id="Phobius"/>
    </source>
</evidence>
<dbReference type="PANTHER" id="PTHR48041:SF2">
    <property type="entry name" value="ATP-DEPENDENT PERMEASE-RELATED"/>
    <property type="match status" value="1"/>
</dbReference>
<evidence type="ECO:0000256" key="3">
    <source>
        <dbReference type="ARBA" id="ARBA00022692"/>
    </source>
</evidence>
<feature type="domain" description="ABC-2 type transporter transmembrane" evidence="7">
    <location>
        <begin position="2"/>
        <end position="193"/>
    </location>
</feature>
<feature type="transmembrane region" description="Helical" evidence="6">
    <location>
        <begin position="114"/>
        <end position="140"/>
    </location>
</feature>
<dbReference type="EMBL" id="BARS01027518">
    <property type="protein sequence ID" value="GAF99663.1"/>
    <property type="molecule type" value="Genomic_DNA"/>
</dbReference>
<feature type="transmembrane region" description="Helical" evidence="6">
    <location>
        <begin position="147"/>
        <end position="168"/>
    </location>
</feature>
<dbReference type="AlphaFoldDB" id="X0U1L1"/>
<keyword evidence="5 6" id="KW-0472">Membrane</keyword>
<evidence type="ECO:0000256" key="4">
    <source>
        <dbReference type="ARBA" id="ARBA00022989"/>
    </source>
</evidence>
<proteinExistence type="predicted"/>
<dbReference type="Pfam" id="PF01061">
    <property type="entry name" value="ABC2_membrane"/>
    <property type="match status" value="1"/>
</dbReference>
<gene>
    <name evidence="8" type="ORF">S01H1_43213</name>
</gene>
<feature type="transmembrane region" description="Helical" evidence="6">
    <location>
        <begin position="230"/>
        <end position="252"/>
    </location>
</feature>
<dbReference type="GO" id="GO:0016020">
    <property type="term" value="C:membrane"/>
    <property type="evidence" value="ECO:0007669"/>
    <property type="project" value="UniProtKB-SubCell"/>
</dbReference>